<keyword evidence="1" id="KW-0812">Transmembrane</keyword>
<dbReference type="EMBL" id="CP041405">
    <property type="protein sequence ID" value="QDM46668.1"/>
    <property type="molecule type" value="Genomic_DNA"/>
</dbReference>
<reference evidence="3 4" key="1">
    <citation type="submission" date="2019-07" db="EMBL/GenBank/DDBJ databases">
        <title>Paenibacillus thiaminolyticus NRRL B-4156.</title>
        <authorList>
            <person name="Hehnly C."/>
            <person name="Zhang L."/>
        </authorList>
    </citation>
    <scope>NUCLEOTIDE SEQUENCE [LARGE SCALE GENOMIC DNA]</scope>
    <source>
        <strain evidence="3 4">NRRL B-4156</strain>
    </source>
</reference>
<reference evidence="2 5" key="2">
    <citation type="submission" date="2022-05" db="EMBL/GenBank/DDBJ databases">
        <title>Genome Sequencing of Bee-Associated Microbes.</title>
        <authorList>
            <person name="Dunlap C."/>
        </authorList>
    </citation>
    <scope>NUCLEOTIDE SEQUENCE [LARGE SCALE GENOMIC DNA]</scope>
    <source>
        <strain evidence="2 5">NRRL B-14613</strain>
    </source>
</reference>
<sequence>MSKYDSKRRSCIIDADSFLMPLKDMANTLVFMLLLYMVLPIVASALLLRFGFKVKGQMFNLLVGAVSLVGIYFMMTDGTQRFLVIQ</sequence>
<name>A0AAP9DZA8_PANTH</name>
<keyword evidence="1" id="KW-0472">Membrane</keyword>
<feature type="transmembrane region" description="Helical" evidence="1">
    <location>
        <begin position="58"/>
        <end position="75"/>
    </location>
</feature>
<dbReference type="EMBL" id="JAMDMM010000059">
    <property type="protein sequence ID" value="MCY9610550.1"/>
    <property type="molecule type" value="Genomic_DNA"/>
</dbReference>
<organism evidence="3 4">
    <name type="scientific">Paenibacillus thiaminolyticus</name>
    <name type="common">Bacillus thiaminolyticus</name>
    <dbReference type="NCBI Taxonomy" id="49283"/>
    <lineage>
        <taxon>Bacteria</taxon>
        <taxon>Bacillati</taxon>
        <taxon>Bacillota</taxon>
        <taxon>Bacilli</taxon>
        <taxon>Bacillales</taxon>
        <taxon>Paenibacillaceae</taxon>
        <taxon>Paenibacillus</taxon>
    </lineage>
</organism>
<protein>
    <submittedName>
        <fullName evidence="3">Uncharacterized protein</fullName>
    </submittedName>
</protein>
<proteinExistence type="predicted"/>
<dbReference type="Proteomes" id="UP000315377">
    <property type="component" value="Chromosome"/>
</dbReference>
<evidence type="ECO:0000313" key="2">
    <source>
        <dbReference type="EMBL" id="MCY9610550.1"/>
    </source>
</evidence>
<keyword evidence="1" id="KW-1133">Transmembrane helix</keyword>
<dbReference type="Proteomes" id="UP001209276">
    <property type="component" value="Unassembled WGS sequence"/>
</dbReference>
<feature type="transmembrane region" description="Helical" evidence="1">
    <location>
        <begin position="29"/>
        <end position="52"/>
    </location>
</feature>
<dbReference type="GeneID" id="76999579"/>
<dbReference type="AlphaFoldDB" id="A0AAP9DZA8"/>
<evidence type="ECO:0000313" key="3">
    <source>
        <dbReference type="EMBL" id="QDM46668.1"/>
    </source>
</evidence>
<evidence type="ECO:0000313" key="5">
    <source>
        <dbReference type="Proteomes" id="UP001209276"/>
    </source>
</evidence>
<gene>
    <name evidence="3" type="ORF">FLT43_26830</name>
    <name evidence="2" type="ORF">M5W83_25710</name>
</gene>
<dbReference type="RefSeq" id="WP_115057774.1">
    <property type="nucleotide sequence ID" value="NZ_CABMNB010000029.1"/>
</dbReference>
<accession>A0AAP9DZA8</accession>
<evidence type="ECO:0000256" key="1">
    <source>
        <dbReference type="SAM" id="Phobius"/>
    </source>
</evidence>
<evidence type="ECO:0000313" key="4">
    <source>
        <dbReference type="Proteomes" id="UP000315377"/>
    </source>
</evidence>
<keyword evidence="5" id="KW-1185">Reference proteome</keyword>